<keyword evidence="2" id="KW-1185">Reference proteome</keyword>
<dbReference type="InterPro" id="IPR031832">
    <property type="entry name" value="DUF4747"/>
</dbReference>
<accession>A0ABS4RD76</accession>
<dbReference type="EMBL" id="JAGIKZ010000003">
    <property type="protein sequence ID" value="MBP2240330.1"/>
    <property type="molecule type" value="Genomic_DNA"/>
</dbReference>
<comment type="caution">
    <text evidence="1">The sequence shown here is derived from an EMBL/GenBank/DDBJ whole genome shotgun (WGS) entry which is preliminary data.</text>
</comment>
<evidence type="ECO:0000313" key="2">
    <source>
        <dbReference type="Proteomes" id="UP001519293"/>
    </source>
</evidence>
<dbReference type="Pfam" id="PF15931">
    <property type="entry name" value="DUF4747"/>
    <property type="match status" value="1"/>
</dbReference>
<evidence type="ECO:0000313" key="1">
    <source>
        <dbReference type="EMBL" id="MBP2240330.1"/>
    </source>
</evidence>
<name>A0ABS4RD76_9BACI</name>
<sequence length="311" mass="36009">MSITLYFAKVNINSHILEIYKDKKKRNEILKLVFLNLKEGIKYKKSNLNYTENGETYTYDADYKLNNITKFDDDTIVGSVIKTSYLFANKLNEETGEVTKIPVENSEVIEFYFDVYKEKIAYYRTNRFGYAEFPQVFKEFLNICMSSKREEYNFEVSVLREGLNVEDIQNQLKKLGRLETLKIEIIPPNPDDELLDGIQDNGEEYIEGIKEGNITYTSTAFESKDSRGLNIDAKLIKKELNKVNNIHPKLTDVKAIRNGYLTVEARNKSGRFFSTNKTKPITDKLEEKPSSIVEFATLCKRKIVSLANSLR</sequence>
<dbReference type="Proteomes" id="UP001519293">
    <property type="component" value="Unassembled WGS sequence"/>
</dbReference>
<gene>
    <name evidence="1" type="ORF">J2Z40_000885</name>
</gene>
<protein>
    <recommendedName>
        <fullName evidence="3">DUF4747 domain-containing protein</fullName>
    </recommendedName>
</protein>
<evidence type="ECO:0008006" key="3">
    <source>
        <dbReference type="Google" id="ProtNLM"/>
    </source>
</evidence>
<reference evidence="1 2" key="1">
    <citation type="submission" date="2021-03" db="EMBL/GenBank/DDBJ databases">
        <title>Genomic Encyclopedia of Type Strains, Phase IV (KMG-IV): sequencing the most valuable type-strain genomes for metagenomic binning, comparative biology and taxonomic classification.</title>
        <authorList>
            <person name="Goeker M."/>
        </authorList>
    </citation>
    <scope>NUCLEOTIDE SEQUENCE [LARGE SCALE GENOMIC DNA]</scope>
    <source>
        <strain evidence="1 2">DSM 26675</strain>
    </source>
</reference>
<organism evidence="1 2">
    <name type="scientific">Cytobacillus eiseniae</name>
    <dbReference type="NCBI Taxonomy" id="762947"/>
    <lineage>
        <taxon>Bacteria</taxon>
        <taxon>Bacillati</taxon>
        <taxon>Bacillota</taxon>
        <taxon>Bacilli</taxon>
        <taxon>Bacillales</taxon>
        <taxon>Bacillaceae</taxon>
        <taxon>Cytobacillus</taxon>
    </lineage>
</organism>
<dbReference type="RefSeq" id="WP_066397611.1">
    <property type="nucleotide sequence ID" value="NZ_JAGIKZ010000003.1"/>
</dbReference>
<proteinExistence type="predicted"/>